<dbReference type="Proteomes" id="UP001239111">
    <property type="component" value="Chromosome 3"/>
</dbReference>
<gene>
    <name evidence="1" type="ORF">QAD02_001455</name>
</gene>
<evidence type="ECO:0000313" key="2">
    <source>
        <dbReference type="Proteomes" id="UP001239111"/>
    </source>
</evidence>
<accession>A0ACC2NHU3</accession>
<organism evidence="1 2">
    <name type="scientific">Eretmocerus hayati</name>
    <dbReference type="NCBI Taxonomy" id="131215"/>
    <lineage>
        <taxon>Eukaryota</taxon>
        <taxon>Metazoa</taxon>
        <taxon>Ecdysozoa</taxon>
        <taxon>Arthropoda</taxon>
        <taxon>Hexapoda</taxon>
        <taxon>Insecta</taxon>
        <taxon>Pterygota</taxon>
        <taxon>Neoptera</taxon>
        <taxon>Endopterygota</taxon>
        <taxon>Hymenoptera</taxon>
        <taxon>Apocrita</taxon>
        <taxon>Proctotrupomorpha</taxon>
        <taxon>Chalcidoidea</taxon>
        <taxon>Aphelinidae</taxon>
        <taxon>Aphelininae</taxon>
        <taxon>Eretmocerus</taxon>
    </lineage>
</organism>
<comment type="caution">
    <text evidence="1">The sequence shown here is derived from an EMBL/GenBank/DDBJ whole genome shotgun (WGS) entry which is preliminary data.</text>
</comment>
<name>A0ACC2NHU3_9HYME</name>
<evidence type="ECO:0000313" key="1">
    <source>
        <dbReference type="EMBL" id="KAJ8670196.1"/>
    </source>
</evidence>
<proteinExistence type="predicted"/>
<dbReference type="EMBL" id="CM056743">
    <property type="protein sequence ID" value="KAJ8670196.1"/>
    <property type="molecule type" value="Genomic_DNA"/>
</dbReference>
<reference evidence="1" key="1">
    <citation type="submission" date="2023-04" db="EMBL/GenBank/DDBJ databases">
        <title>A chromosome-level genome assembly of the parasitoid wasp Eretmocerus hayati.</title>
        <authorList>
            <person name="Zhong Y."/>
            <person name="Liu S."/>
            <person name="Liu Y."/>
        </authorList>
    </citation>
    <scope>NUCLEOTIDE SEQUENCE</scope>
    <source>
        <strain evidence="1">ZJU_SS_LIU_2023</strain>
    </source>
</reference>
<keyword evidence="2" id="KW-1185">Reference proteome</keyword>
<sequence length="620" mass="71923">MMDRVAEKTDEDMRQLIDANETDLTNVYKKREEYLNSFKAELEVLKHENRELRERVLEQEKREFEVVQDNELRKIDNDSLSRKLDEAKSDVNKLESDIKALRDQLLQKDELLLKRAEKFRKELASVGNITVQLKSYICRLVPSAPCSEDDLTKKNATNSKKMIDFFKVLEGEIKKIGSPPNDRLVSIFTKLSSDNKLYRNYNEPTATDMSNIFSDNVLKLLVDIVREEIAPVYERKETDKVIRTDDLLRSYASIIGKLRETKRTLYDLFKGKSDQLKSRMDRVLYVCSMSPELCSEELFDKSDEELNKIIEKDAELTGIIPFDGNLEFDERFFDNVDYNRIAFVEEPEAQTTDADEPVLTQVTPLNPAPSTRTIGKRPFENADENSASSRKYALVEEQIPNTSIVLESDTMLNPTLHESPMHDPVLNLSNVKHNFEQSAKQSMCLGFDLSKIPNKPVNPLLFIESNKVESYTRNVHLMYYLISIFMIWYSNKSDPTRFSEKSYEESSGITQTLSVLNNNRKLRINRQLSKIKKEESETVVTMTEEIVKQSRLDNSKKIKKIQYRDGVDPSQLRFFPLEENAAAEARRVYSEIIIGIQKEMLNDSAYDETLKRMIKLTEFE</sequence>
<protein>
    <submittedName>
        <fullName evidence="1">Uncharacterized protein</fullName>
    </submittedName>
</protein>